<dbReference type="GO" id="GO:0032196">
    <property type="term" value="P:transposition"/>
    <property type="evidence" value="ECO:0007669"/>
    <property type="project" value="UniProtKB-KW"/>
</dbReference>
<dbReference type="EMBL" id="AYSO01000014">
    <property type="protein sequence ID" value="KIE47685.1"/>
    <property type="molecule type" value="Genomic_DNA"/>
</dbReference>
<accession>A0A0C1UK73</accession>
<evidence type="ECO:0000256" key="4">
    <source>
        <dbReference type="ARBA" id="ARBA00023172"/>
    </source>
</evidence>
<protein>
    <submittedName>
        <fullName evidence="8">Transposase, IS605 OrfB family</fullName>
    </submittedName>
</protein>
<dbReference type="NCBIfam" id="NF040570">
    <property type="entry name" value="guided_TnpB"/>
    <property type="match status" value="1"/>
</dbReference>
<keyword evidence="3" id="KW-0238">DNA-binding</keyword>
<dbReference type="PANTHER" id="PTHR36172:SF1">
    <property type="entry name" value="RESOLVASE-RELATED"/>
    <property type="match status" value="1"/>
</dbReference>
<dbReference type="InterPro" id="IPR001959">
    <property type="entry name" value="Transposase"/>
</dbReference>
<dbReference type="GO" id="GO:0006310">
    <property type="term" value="P:DNA recombination"/>
    <property type="evidence" value="ECO:0007669"/>
    <property type="project" value="UniProtKB-KW"/>
</dbReference>
<keyword evidence="4" id="KW-0233">DNA recombination</keyword>
<comment type="similarity">
    <text evidence="1">In the C-terminal section; belongs to the transposase 35 family.</text>
</comment>
<dbReference type="InterPro" id="IPR051491">
    <property type="entry name" value="Recombinase/Transposase-rel"/>
</dbReference>
<dbReference type="NCBIfam" id="TIGR01766">
    <property type="entry name" value="IS200/IS605 family accessory protein TnpB-like domain"/>
    <property type="match status" value="1"/>
</dbReference>
<dbReference type="GO" id="GO:0003677">
    <property type="term" value="F:DNA binding"/>
    <property type="evidence" value="ECO:0007669"/>
    <property type="project" value="UniProtKB-KW"/>
</dbReference>
<evidence type="ECO:0000259" key="7">
    <source>
        <dbReference type="Pfam" id="PF07282"/>
    </source>
</evidence>
<keyword evidence="5" id="KW-0175">Coiled coil</keyword>
<dbReference type="Proteomes" id="UP000031366">
    <property type="component" value="Unassembled WGS sequence"/>
</dbReference>
<dbReference type="Pfam" id="PF07282">
    <property type="entry name" value="Cas12f1-like_TNB"/>
    <property type="match status" value="1"/>
</dbReference>
<keyword evidence="9" id="KW-1185">Reference proteome</keyword>
<keyword evidence="2" id="KW-0815">Transposition</keyword>
<sequence length="302" mass="35260">MLNLHIKSFFKGESKFPRFKKKNKSDVKLYFPKNNKGDWKVYRHKIMIPSLKNVRLKEYGYIPINANIKSGTVSKSADRYYVSVLVETDIVSPNIPINDGVGIDLGLKDFAVISNGIRKKNINKTEKVKKLEKRLKREQRKLSRKYESLKLRNKDKKGDATRQNIQKQIAKVQKLHYNLSNIRTNYINKAVSDIVKQNPSFITIEDLNVSGMMKNKHLSKAVAEQKFFEFRTKLTNKCNWMGIELRIVDKFYPSSKLCHECGHIKKDLKLSDRIYKCECGYEEDRDINASFNLRDAKIYKIA</sequence>
<dbReference type="InterPro" id="IPR010095">
    <property type="entry name" value="Cas12f1-like_TNB"/>
</dbReference>
<feature type="domain" description="Probable transposase IS891/IS1136/IS1341" evidence="6">
    <location>
        <begin position="85"/>
        <end position="215"/>
    </location>
</feature>
<dbReference type="PANTHER" id="PTHR36172">
    <property type="match status" value="1"/>
</dbReference>
<reference evidence="8 9" key="1">
    <citation type="journal article" date="2015" name="Infect. Genet. Evol.">
        <title>Genomic sequences of six botulinum neurotoxin-producing strains representing three clostridial species illustrate the mobility and diversity of botulinum neurotoxin genes.</title>
        <authorList>
            <person name="Smith T.J."/>
            <person name="Hill K.K."/>
            <person name="Xie G."/>
            <person name="Foley B.T."/>
            <person name="Williamson C.H."/>
            <person name="Foster J.T."/>
            <person name="Johnson S.L."/>
            <person name="Chertkov O."/>
            <person name="Teshima H."/>
            <person name="Gibbons H.S."/>
            <person name="Johnsky L.A."/>
            <person name="Karavis M.A."/>
            <person name="Smith L.A."/>
        </authorList>
    </citation>
    <scope>NUCLEOTIDE SEQUENCE [LARGE SCALE GENOMIC DNA]</scope>
    <source>
        <strain evidence="8 9">CDC 2741</strain>
    </source>
</reference>
<organism evidence="8 9">
    <name type="scientific">Clostridium argentinense CDC 2741</name>
    <dbReference type="NCBI Taxonomy" id="1418104"/>
    <lineage>
        <taxon>Bacteria</taxon>
        <taxon>Bacillati</taxon>
        <taxon>Bacillota</taxon>
        <taxon>Clostridia</taxon>
        <taxon>Eubacteriales</taxon>
        <taxon>Clostridiaceae</taxon>
        <taxon>Clostridium</taxon>
    </lineage>
</organism>
<evidence type="ECO:0000256" key="3">
    <source>
        <dbReference type="ARBA" id="ARBA00023125"/>
    </source>
</evidence>
<dbReference type="AlphaFoldDB" id="A0A0C1UK73"/>
<gene>
    <name evidence="8" type="ORF">U732_2950</name>
</gene>
<evidence type="ECO:0000313" key="9">
    <source>
        <dbReference type="Proteomes" id="UP000031366"/>
    </source>
</evidence>
<evidence type="ECO:0000256" key="2">
    <source>
        <dbReference type="ARBA" id="ARBA00022578"/>
    </source>
</evidence>
<name>A0A0C1UK73_9CLOT</name>
<evidence type="ECO:0000313" key="8">
    <source>
        <dbReference type="EMBL" id="KIE47685.1"/>
    </source>
</evidence>
<dbReference type="STRING" id="29341.RSJ17_08435"/>
<evidence type="ECO:0000259" key="6">
    <source>
        <dbReference type="Pfam" id="PF01385"/>
    </source>
</evidence>
<feature type="coiled-coil region" evidence="5">
    <location>
        <begin position="121"/>
        <end position="152"/>
    </location>
</feature>
<evidence type="ECO:0000256" key="5">
    <source>
        <dbReference type="SAM" id="Coils"/>
    </source>
</evidence>
<evidence type="ECO:0000256" key="1">
    <source>
        <dbReference type="ARBA" id="ARBA00008761"/>
    </source>
</evidence>
<proteinExistence type="inferred from homology"/>
<comment type="caution">
    <text evidence="8">The sequence shown here is derived from an EMBL/GenBank/DDBJ whole genome shotgun (WGS) entry which is preliminary data.</text>
</comment>
<feature type="domain" description="Cas12f1-like TNB" evidence="7">
    <location>
        <begin position="227"/>
        <end position="293"/>
    </location>
</feature>
<dbReference type="Pfam" id="PF01385">
    <property type="entry name" value="OrfB_IS605"/>
    <property type="match status" value="1"/>
</dbReference>